<evidence type="ECO:0000256" key="5">
    <source>
        <dbReference type="SAM" id="MobiDB-lite"/>
    </source>
</evidence>
<accession>A0ABW0WH26</accession>
<dbReference type="InterPro" id="IPR003773">
    <property type="entry name" value="Menaquinone_biosynth"/>
</dbReference>
<dbReference type="Proteomes" id="UP001596065">
    <property type="component" value="Unassembled WGS sequence"/>
</dbReference>
<keyword evidence="7" id="KW-1185">Reference proteome</keyword>
<dbReference type="InterPro" id="IPR030868">
    <property type="entry name" value="MqnA"/>
</dbReference>
<reference evidence="7" key="1">
    <citation type="journal article" date="2019" name="Int. J. Syst. Evol. Microbiol.">
        <title>The Global Catalogue of Microorganisms (GCM) 10K type strain sequencing project: providing services to taxonomists for standard genome sequencing and annotation.</title>
        <authorList>
            <consortium name="The Broad Institute Genomics Platform"/>
            <consortium name="The Broad Institute Genome Sequencing Center for Infectious Disease"/>
            <person name="Wu L."/>
            <person name="Ma J."/>
        </authorList>
    </citation>
    <scope>NUCLEOTIDE SEQUENCE [LARGE SCALE GENOMIC DNA]</scope>
    <source>
        <strain evidence="7">KCTC 5701</strain>
    </source>
</reference>
<evidence type="ECO:0000256" key="4">
    <source>
        <dbReference type="HAMAP-Rule" id="MF_00995"/>
    </source>
</evidence>
<gene>
    <name evidence="4" type="primary">mqnA</name>
    <name evidence="6" type="ORF">ACFP3J_12505</name>
</gene>
<evidence type="ECO:0000313" key="6">
    <source>
        <dbReference type="EMBL" id="MFC5656304.1"/>
    </source>
</evidence>
<evidence type="ECO:0000256" key="3">
    <source>
        <dbReference type="ARBA" id="ARBA00023239"/>
    </source>
</evidence>
<dbReference type="CDD" id="cd13634">
    <property type="entry name" value="PBP2_Sco4506"/>
    <property type="match status" value="1"/>
</dbReference>
<dbReference type="EMBL" id="JBHSOE010000016">
    <property type="protein sequence ID" value="MFC5656304.1"/>
    <property type="molecule type" value="Genomic_DNA"/>
</dbReference>
<sequence length="306" mass="33548">MSDGSARRTGDAGPPGPGEGARPRLGHMSFLNSYPLLWSLRRTGVLPRVSLHLDTPDKLSDDLVAGRLDIGPITVAEYLRHSERLLLLPGLAIGCDGPVLSCNIVSKVPLPDLHDRPVGLGTTSRTTTLLAQLLLERRLGIRPRYTPCAPTLPAVLRHADAGVLIGDVALRAYLEDGPRLGLAVHDTGALWKQWTGLPMVFAVWAVRREFADRHPARAEALARDLRLARAYGEAHLDVVARDATRLGTTMSPRQVQSYFRRLSFDLTPGHLDGMRRFARLAAEREAVPEHQRFSFLPSPWLVGSGV</sequence>
<feature type="compositionally biased region" description="Basic and acidic residues" evidence="5">
    <location>
        <begin position="1"/>
        <end position="10"/>
    </location>
</feature>
<dbReference type="EC" id="4.2.1.151" evidence="4"/>
<comment type="catalytic activity">
    <reaction evidence="4">
        <text>chorismate = 3-[(1-carboxyvinyl)-oxy]benzoate + H2O</text>
        <dbReference type="Rhea" id="RHEA:40051"/>
        <dbReference type="ChEBI" id="CHEBI:15377"/>
        <dbReference type="ChEBI" id="CHEBI:29748"/>
        <dbReference type="ChEBI" id="CHEBI:76981"/>
        <dbReference type="EC" id="4.2.1.151"/>
    </reaction>
</comment>
<dbReference type="SUPFAM" id="SSF53850">
    <property type="entry name" value="Periplasmic binding protein-like II"/>
    <property type="match status" value="1"/>
</dbReference>
<organism evidence="6 7">
    <name type="scientific">Streptomyces nogalater</name>
    <dbReference type="NCBI Taxonomy" id="38314"/>
    <lineage>
        <taxon>Bacteria</taxon>
        <taxon>Bacillati</taxon>
        <taxon>Actinomycetota</taxon>
        <taxon>Actinomycetes</taxon>
        <taxon>Kitasatosporales</taxon>
        <taxon>Streptomycetaceae</taxon>
        <taxon>Streptomyces</taxon>
    </lineage>
</organism>
<dbReference type="Gene3D" id="3.40.190.10">
    <property type="entry name" value="Periplasmic binding protein-like II"/>
    <property type="match status" value="2"/>
</dbReference>
<dbReference type="Pfam" id="PF02621">
    <property type="entry name" value="VitK2_biosynth"/>
    <property type="match status" value="1"/>
</dbReference>
<comment type="function">
    <text evidence="4">Catalyzes the dehydration of chorismate into 3-[(1-carboxyvinyl)oxy]benzoate, a step in the biosynthesis of menaquinone (MK, vitamin K2).</text>
</comment>
<dbReference type="RefSeq" id="WP_344350906.1">
    <property type="nucleotide sequence ID" value="NZ_BAAASM010000037.1"/>
</dbReference>
<comment type="pathway">
    <text evidence="1 4">Quinol/quinone metabolism; menaquinone biosynthesis.</text>
</comment>
<evidence type="ECO:0000256" key="2">
    <source>
        <dbReference type="ARBA" id="ARBA00022428"/>
    </source>
</evidence>
<evidence type="ECO:0000256" key="1">
    <source>
        <dbReference type="ARBA" id="ARBA00004863"/>
    </source>
</evidence>
<dbReference type="PANTHER" id="PTHR37690">
    <property type="entry name" value="CHORISMATE DEHYDRATASE"/>
    <property type="match status" value="1"/>
</dbReference>
<keyword evidence="2 4" id="KW-0474">Menaquinone biosynthesis</keyword>
<protein>
    <recommendedName>
        <fullName evidence="4">Chorismate dehydratase</fullName>
        <ecNumber evidence="4">4.2.1.151</ecNumber>
    </recommendedName>
    <alternativeName>
        <fullName evidence="4">Menaquinone biosynthetic enzyme MqnA</fullName>
    </alternativeName>
</protein>
<keyword evidence="3 4" id="KW-0456">Lyase</keyword>
<name>A0ABW0WH26_STRNO</name>
<evidence type="ECO:0000313" key="7">
    <source>
        <dbReference type="Proteomes" id="UP001596065"/>
    </source>
</evidence>
<feature type="region of interest" description="Disordered" evidence="5">
    <location>
        <begin position="1"/>
        <end position="24"/>
    </location>
</feature>
<comment type="similarity">
    <text evidence="4">Belongs to the MqnA/MqnD family. MqnA subfamily.</text>
</comment>
<comment type="caution">
    <text evidence="6">The sequence shown here is derived from an EMBL/GenBank/DDBJ whole genome shotgun (WGS) entry which is preliminary data.</text>
</comment>
<dbReference type="HAMAP" id="MF_00995">
    <property type="entry name" value="MqnA"/>
    <property type="match status" value="1"/>
</dbReference>
<proteinExistence type="inferred from homology"/>
<dbReference type="PANTHER" id="PTHR37690:SF1">
    <property type="entry name" value="CHORISMATE DEHYDRATASE"/>
    <property type="match status" value="1"/>
</dbReference>